<dbReference type="Proteomes" id="UP001162131">
    <property type="component" value="Unassembled WGS sequence"/>
</dbReference>
<reference evidence="3" key="1">
    <citation type="submission" date="2021-09" db="EMBL/GenBank/DDBJ databases">
        <authorList>
            <consortium name="AG Swart"/>
            <person name="Singh M."/>
            <person name="Singh A."/>
            <person name="Seah K."/>
            <person name="Emmerich C."/>
        </authorList>
    </citation>
    <scope>NUCLEOTIDE SEQUENCE</scope>
    <source>
        <strain evidence="3">ATCC30299</strain>
    </source>
</reference>
<gene>
    <name evidence="3" type="ORF">BSTOLATCC_MIC25122</name>
</gene>
<feature type="coiled-coil region" evidence="1">
    <location>
        <begin position="130"/>
        <end position="164"/>
    </location>
</feature>
<evidence type="ECO:0000313" key="4">
    <source>
        <dbReference type="Proteomes" id="UP001162131"/>
    </source>
</evidence>
<evidence type="ECO:0000256" key="2">
    <source>
        <dbReference type="SAM" id="MobiDB-lite"/>
    </source>
</evidence>
<feature type="region of interest" description="Disordered" evidence="2">
    <location>
        <begin position="375"/>
        <end position="415"/>
    </location>
</feature>
<organism evidence="3 4">
    <name type="scientific">Blepharisma stoltei</name>
    <dbReference type="NCBI Taxonomy" id="1481888"/>
    <lineage>
        <taxon>Eukaryota</taxon>
        <taxon>Sar</taxon>
        <taxon>Alveolata</taxon>
        <taxon>Ciliophora</taxon>
        <taxon>Postciliodesmatophora</taxon>
        <taxon>Heterotrichea</taxon>
        <taxon>Heterotrichida</taxon>
        <taxon>Blepharismidae</taxon>
        <taxon>Blepharisma</taxon>
    </lineage>
</organism>
<name>A0AAU9J6E8_9CILI</name>
<comment type="caution">
    <text evidence="3">The sequence shown here is derived from an EMBL/GenBank/DDBJ whole genome shotgun (WGS) entry which is preliminary data.</text>
</comment>
<dbReference type="EMBL" id="CAJZBQ010000024">
    <property type="protein sequence ID" value="CAG9319877.1"/>
    <property type="molecule type" value="Genomic_DNA"/>
</dbReference>
<sequence>MSLDKIEQEINYLKREIYPYFTSCLALLRRKKTNQLSQKNQISFDLPNLDALISELSEDQNLIQQLEERHKLSQISCSNSLNLLIKAKESLEAKLKASTVQQKHVESSCLMLQEDYFSSLARYIELGHSINKTTNSINSLKKKIKKAVHEKNKEKQNIENSMMERLDLESSLREKIKSLEKKSLVLQKVETSHETKASKLSQEISIENCKIGEQEILKKQYEKEISQLNEQISNKNSENGTAKKEYSDVFLLNEKTSRFLFELSIQFAIDKESFEKVLKQKSDQRDYISVQEKKIGNLKSEINTLLTDKKKFNLNKVWIHRSSRAFSQFKFAVKISTIKYDIKKLASEELSDFSRQIDAENSKELEDFKAICIDQNENPPNKKRGRKQKPKKKGSEQVAVATENLVQRKKKSSEPSLAGLFSTITSIKNLPKDSSLSYASKKKSSSIFEDLSDSFFH</sequence>
<evidence type="ECO:0000313" key="3">
    <source>
        <dbReference type="EMBL" id="CAG9319877.1"/>
    </source>
</evidence>
<accession>A0AAU9J6E8</accession>
<protein>
    <submittedName>
        <fullName evidence="3">Uncharacterized protein</fullName>
    </submittedName>
</protein>
<feature type="region of interest" description="Disordered" evidence="2">
    <location>
        <begin position="434"/>
        <end position="457"/>
    </location>
</feature>
<feature type="compositionally biased region" description="Basic residues" evidence="2">
    <location>
        <begin position="381"/>
        <end position="392"/>
    </location>
</feature>
<keyword evidence="1" id="KW-0175">Coiled coil</keyword>
<keyword evidence="4" id="KW-1185">Reference proteome</keyword>
<evidence type="ECO:0000256" key="1">
    <source>
        <dbReference type="SAM" id="Coils"/>
    </source>
</evidence>
<proteinExistence type="predicted"/>
<feature type="coiled-coil region" evidence="1">
    <location>
        <begin position="211"/>
        <end position="245"/>
    </location>
</feature>
<dbReference type="AlphaFoldDB" id="A0AAU9J6E8"/>